<evidence type="ECO:0000256" key="8">
    <source>
        <dbReference type="ARBA" id="ARBA00022840"/>
    </source>
</evidence>
<organism evidence="13 14">
    <name type="scientific">Luteitalea pratensis</name>
    <dbReference type="NCBI Taxonomy" id="1855912"/>
    <lineage>
        <taxon>Bacteria</taxon>
        <taxon>Pseudomonadati</taxon>
        <taxon>Acidobacteriota</taxon>
        <taxon>Vicinamibacteria</taxon>
        <taxon>Vicinamibacterales</taxon>
        <taxon>Vicinamibacteraceae</taxon>
        <taxon>Luteitalea</taxon>
    </lineage>
</organism>
<dbReference type="OrthoDB" id="9772862at2"/>
<evidence type="ECO:0000256" key="4">
    <source>
        <dbReference type="ARBA" id="ARBA00022448"/>
    </source>
</evidence>
<reference evidence="14" key="2">
    <citation type="submission" date="2016-04" db="EMBL/GenBank/DDBJ databases">
        <title>First Complete Genome Sequence of a Subdivision 6 Acidobacterium.</title>
        <authorList>
            <person name="Huang S."/>
            <person name="Vieira S."/>
            <person name="Bunk B."/>
            <person name="Riedel T."/>
            <person name="Sproeer C."/>
            <person name="Overmann J."/>
        </authorList>
    </citation>
    <scope>NUCLEOTIDE SEQUENCE [LARGE SCALE GENOMIC DNA]</scope>
    <source>
        <strain evidence="14">DSM 100886 HEG_-6_39</strain>
    </source>
</reference>
<dbReference type="AlphaFoldDB" id="A0A143PQX0"/>
<dbReference type="RefSeq" id="WP_110172600.1">
    <property type="nucleotide sequence ID" value="NZ_CP015136.1"/>
</dbReference>
<dbReference type="PROSITE" id="PS00211">
    <property type="entry name" value="ABC_TRANSPORTER_1"/>
    <property type="match status" value="1"/>
</dbReference>
<dbReference type="InterPro" id="IPR005286">
    <property type="entry name" value="Cell_div_FtsE"/>
</dbReference>
<comment type="subcellular location">
    <subcellularLocation>
        <location evidence="11">Cell membrane</location>
        <topology evidence="11">Peripheral membrane protein</topology>
        <orientation evidence="11">Cytoplasmic side</orientation>
    </subcellularLocation>
</comment>
<dbReference type="KEGG" id="abac:LuPra_04256"/>
<evidence type="ECO:0000256" key="6">
    <source>
        <dbReference type="ARBA" id="ARBA00022618"/>
    </source>
</evidence>
<dbReference type="GO" id="GO:0005524">
    <property type="term" value="F:ATP binding"/>
    <property type="evidence" value="ECO:0007669"/>
    <property type="project" value="UniProtKB-UniRule"/>
</dbReference>
<keyword evidence="10 11" id="KW-0131">Cell cycle</keyword>
<protein>
    <recommendedName>
        <fullName evidence="3 11">Cell division ATP-binding protein FtsE</fullName>
    </recommendedName>
</protein>
<dbReference type="PANTHER" id="PTHR24220:SF470">
    <property type="entry name" value="CELL DIVISION ATP-BINDING PROTEIN FTSE"/>
    <property type="match status" value="1"/>
</dbReference>
<dbReference type="GO" id="GO:0005886">
    <property type="term" value="C:plasma membrane"/>
    <property type="evidence" value="ECO:0007669"/>
    <property type="project" value="UniProtKB-SubCell"/>
</dbReference>
<dbReference type="GO" id="GO:0016887">
    <property type="term" value="F:ATP hydrolysis activity"/>
    <property type="evidence" value="ECO:0007669"/>
    <property type="project" value="InterPro"/>
</dbReference>
<dbReference type="SUPFAM" id="SSF52540">
    <property type="entry name" value="P-loop containing nucleoside triphosphate hydrolases"/>
    <property type="match status" value="1"/>
</dbReference>
<dbReference type="FunFam" id="3.40.50.300:FF:000056">
    <property type="entry name" value="Cell division ATP-binding protein FtsE"/>
    <property type="match status" value="1"/>
</dbReference>
<dbReference type="GO" id="GO:0051301">
    <property type="term" value="P:cell division"/>
    <property type="evidence" value="ECO:0007669"/>
    <property type="project" value="UniProtKB-UniRule"/>
</dbReference>
<dbReference type="Proteomes" id="UP000076079">
    <property type="component" value="Chromosome"/>
</dbReference>
<evidence type="ECO:0000259" key="12">
    <source>
        <dbReference type="PROSITE" id="PS50893"/>
    </source>
</evidence>
<dbReference type="PANTHER" id="PTHR24220">
    <property type="entry name" value="IMPORT ATP-BINDING PROTEIN"/>
    <property type="match status" value="1"/>
</dbReference>
<evidence type="ECO:0000256" key="10">
    <source>
        <dbReference type="ARBA" id="ARBA00023306"/>
    </source>
</evidence>
<dbReference type="InterPro" id="IPR017911">
    <property type="entry name" value="MacB-like_ATP-bd"/>
</dbReference>
<dbReference type="GO" id="GO:0022857">
    <property type="term" value="F:transmembrane transporter activity"/>
    <property type="evidence" value="ECO:0007669"/>
    <property type="project" value="TreeGrafter"/>
</dbReference>
<evidence type="ECO:0000313" key="14">
    <source>
        <dbReference type="Proteomes" id="UP000076079"/>
    </source>
</evidence>
<comment type="function">
    <text evidence="1">Part of the ABC transporter FtsEX involved in cellular division. Important for assembly or stability of the septal ring.</text>
</comment>
<feature type="domain" description="ABC transporter" evidence="12">
    <location>
        <begin position="2"/>
        <end position="222"/>
    </location>
</feature>
<keyword evidence="9 11" id="KW-0472">Membrane</keyword>
<dbReference type="SMART" id="SM00382">
    <property type="entry name" value="AAA"/>
    <property type="match status" value="1"/>
</dbReference>
<evidence type="ECO:0000256" key="5">
    <source>
        <dbReference type="ARBA" id="ARBA00022475"/>
    </source>
</evidence>
<dbReference type="CDD" id="cd03255">
    <property type="entry name" value="ABC_MJ0796_LolCDE_FtsE"/>
    <property type="match status" value="1"/>
</dbReference>
<dbReference type="InterPro" id="IPR003593">
    <property type="entry name" value="AAA+_ATPase"/>
</dbReference>
<dbReference type="STRING" id="1855912.LuPra_04256"/>
<comment type="similarity">
    <text evidence="2 11">Belongs to the ABC transporter superfamily.</text>
</comment>
<dbReference type="NCBIfam" id="TIGR02673">
    <property type="entry name" value="FtsE"/>
    <property type="match status" value="1"/>
</dbReference>
<dbReference type="Pfam" id="PF00005">
    <property type="entry name" value="ABC_tran"/>
    <property type="match status" value="1"/>
</dbReference>
<dbReference type="InterPro" id="IPR015854">
    <property type="entry name" value="ABC_transpr_LolD-like"/>
</dbReference>
<keyword evidence="14" id="KW-1185">Reference proteome</keyword>
<proteinExistence type="inferred from homology"/>
<dbReference type="InterPro" id="IPR017871">
    <property type="entry name" value="ABC_transporter-like_CS"/>
</dbReference>
<evidence type="ECO:0000256" key="9">
    <source>
        <dbReference type="ARBA" id="ARBA00023136"/>
    </source>
</evidence>
<comment type="subunit">
    <text evidence="11">Homodimer. Forms a membrane-associated complex with FtsX.</text>
</comment>
<dbReference type="EMBL" id="CP015136">
    <property type="protein sequence ID" value="AMY11012.1"/>
    <property type="molecule type" value="Genomic_DNA"/>
</dbReference>
<evidence type="ECO:0000256" key="3">
    <source>
        <dbReference type="ARBA" id="ARBA00020019"/>
    </source>
</evidence>
<dbReference type="InterPro" id="IPR027417">
    <property type="entry name" value="P-loop_NTPase"/>
</dbReference>
<keyword evidence="6 11" id="KW-0132">Cell division</keyword>
<dbReference type="InterPro" id="IPR003439">
    <property type="entry name" value="ABC_transporter-like_ATP-bd"/>
</dbReference>
<keyword evidence="5 11" id="KW-1003">Cell membrane</keyword>
<sequence>MITLAAVTRSYGQGADALRDVSLDIDKGEFVCLAGPSGAGKSTLLRLLLREDVATSGQVLVNGTDLATLRRDERQAYRRTVGFVFQDFKLLPARTVFENVATVARVMGMPRSQQWRRASMLLQQVGLQHRMEAFPLQLSGGEQQRVAIARALMNAPSILLADEPTGNLDRALSLEVMDIFRDINASGTTVVMATHDQDLIAYVRRRVVQLQHGQLVGDRRPS</sequence>
<dbReference type="Gene3D" id="3.40.50.300">
    <property type="entry name" value="P-loop containing nucleotide triphosphate hydrolases"/>
    <property type="match status" value="1"/>
</dbReference>
<keyword evidence="8 11" id="KW-0067">ATP-binding</keyword>
<reference evidence="13 14" key="1">
    <citation type="journal article" date="2016" name="Genome Announc.">
        <title>First Complete Genome Sequence of a Subdivision 6 Acidobacterium Strain.</title>
        <authorList>
            <person name="Huang S."/>
            <person name="Vieira S."/>
            <person name="Bunk B."/>
            <person name="Riedel T."/>
            <person name="Sproer C."/>
            <person name="Overmann J."/>
        </authorList>
    </citation>
    <scope>NUCLEOTIDE SEQUENCE [LARGE SCALE GENOMIC DNA]</scope>
    <source>
        <strain evidence="14">DSM 100886 HEG_-6_39</strain>
    </source>
</reference>
<keyword evidence="7 11" id="KW-0547">Nucleotide-binding</keyword>
<dbReference type="PROSITE" id="PS50893">
    <property type="entry name" value="ABC_TRANSPORTER_2"/>
    <property type="match status" value="1"/>
</dbReference>
<dbReference type="PATRIC" id="fig|1813736.3.peg.4496"/>
<evidence type="ECO:0000313" key="13">
    <source>
        <dbReference type="EMBL" id="AMY11012.1"/>
    </source>
</evidence>
<accession>A0A143PQX0</accession>
<keyword evidence="4" id="KW-0813">Transport</keyword>
<evidence type="ECO:0000256" key="1">
    <source>
        <dbReference type="ARBA" id="ARBA00002579"/>
    </source>
</evidence>
<name>A0A143PQX0_LUTPR</name>
<evidence type="ECO:0000256" key="7">
    <source>
        <dbReference type="ARBA" id="ARBA00022741"/>
    </source>
</evidence>
<evidence type="ECO:0000256" key="11">
    <source>
        <dbReference type="RuleBase" id="RU365094"/>
    </source>
</evidence>
<evidence type="ECO:0000256" key="2">
    <source>
        <dbReference type="ARBA" id="ARBA00005417"/>
    </source>
</evidence>
<gene>
    <name evidence="11 13" type="primary">ftsE</name>
    <name evidence="13" type="ORF">LuPra_04256</name>
</gene>